<dbReference type="CDD" id="cd01127">
    <property type="entry name" value="TrwB_TraG_TraD_VirD4"/>
    <property type="match status" value="1"/>
</dbReference>
<dbReference type="InterPro" id="IPR002543">
    <property type="entry name" value="FtsK_dom"/>
</dbReference>
<sequence>MNAVNPLSLAGRAAKPAEQPTEPEPKLRLVTPGETTPEPESAQETAAAANAAAEAQERRLTQWVDEYERLLPEIEAARPLPAQQPSEDRQLSGADWIAEGVRQVLTPADPGRFQVEVFVKNGGVFANVTCPPDVRRKAVGNFLAAKIRERGNLGEFEVKRHSDPRIVTLQRRGIEGPGTAWRAHGTRARLFYETEEGQQRVFDLAGLFQTHRSNKKLRRYPAVHSFGADHRGGTVELRLRGGMLLRDVQAKQDALRQALNAPELEVKGRGVFPVIHLNTGAVTRELPKTALLRPELFTRPRTEPERYAVKDFFLPFGVRVDEETGREIPILVPQDVVPHGAVFGGTGSGKTVMLSQLVRAAVLQGAQVLLWDAKRGKDMRNIAREGLPGVVHYAAGSHAVLHRAILWLRDELERRQAIAAALSYRGIDYRPTPILAVLDELPAWLFDLKEEKGDAQKAAERTQAHLNFIASQAREFRIFYVTAGQSAYSDGYAGMIRANTNTLVSLGEPKPINMQNLFNTDARSRASEIAATITKKDKGLGVLVDADTNRAEKIRAYFNPPGSEAERRFDAAVRQAPKQRRFAYRLPRGDAPGSDGSWADWTPVSEPSSDSLPARYLDDEDGRPIPAAVVDDPTNGGYRPGARPLADGHTN</sequence>
<dbReference type="InterPro" id="IPR050206">
    <property type="entry name" value="FtsK/SpoIIIE/SftA"/>
</dbReference>
<dbReference type="PANTHER" id="PTHR22683">
    <property type="entry name" value="SPORULATION PROTEIN RELATED"/>
    <property type="match status" value="1"/>
</dbReference>
<reference evidence="6 7" key="1">
    <citation type="submission" date="2015-03" db="EMBL/GenBank/DDBJ databases">
        <authorList>
            <consortium name="Pathogen Informatics"/>
            <person name="Murphy D."/>
        </authorList>
    </citation>
    <scope>NUCLEOTIDE SEQUENCE [LARGE SCALE GENOMIC DNA]</scope>
    <source>
        <strain evidence="6 7">PAP036</strain>
    </source>
</reference>
<evidence type="ECO:0000256" key="4">
    <source>
        <dbReference type="SAM" id="MobiDB-lite"/>
    </source>
</evidence>
<evidence type="ECO:0000313" key="6">
    <source>
        <dbReference type="EMBL" id="CPT03881.1"/>
    </source>
</evidence>
<dbReference type="Pfam" id="PF01580">
    <property type="entry name" value="FtsK_SpoIIIE"/>
    <property type="match status" value="1"/>
</dbReference>
<evidence type="ECO:0000256" key="2">
    <source>
        <dbReference type="ARBA" id="ARBA00022840"/>
    </source>
</evidence>
<dbReference type="RefSeq" id="WP_052552059.1">
    <property type="nucleotide sequence ID" value="NZ_CSUW01000001.1"/>
</dbReference>
<dbReference type="InterPro" id="IPR027417">
    <property type="entry name" value="P-loop_NTPase"/>
</dbReference>
<evidence type="ECO:0000256" key="1">
    <source>
        <dbReference type="ARBA" id="ARBA00022741"/>
    </source>
</evidence>
<evidence type="ECO:0000256" key="3">
    <source>
        <dbReference type="PROSITE-ProRule" id="PRU00289"/>
    </source>
</evidence>
<keyword evidence="1 3" id="KW-0547">Nucleotide-binding</keyword>
<organism evidence="6 7">
    <name type="scientific">Mycobacteroides abscessus</name>
    <dbReference type="NCBI Taxonomy" id="36809"/>
    <lineage>
        <taxon>Bacteria</taxon>
        <taxon>Bacillati</taxon>
        <taxon>Actinomycetota</taxon>
        <taxon>Actinomycetes</taxon>
        <taxon>Mycobacteriales</taxon>
        <taxon>Mycobacteriaceae</taxon>
        <taxon>Mycobacteroides</taxon>
    </lineage>
</organism>
<gene>
    <name evidence="6" type="primary">sftA</name>
    <name evidence="6" type="ORF">ERS075527_00621</name>
</gene>
<dbReference type="GO" id="GO:0003677">
    <property type="term" value="F:DNA binding"/>
    <property type="evidence" value="ECO:0007669"/>
    <property type="project" value="InterPro"/>
</dbReference>
<evidence type="ECO:0000313" key="7">
    <source>
        <dbReference type="Proteomes" id="UP000038487"/>
    </source>
</evidence>
<feature type="domain" description="FtsK" evidence="5">
    <location>
        <begin position="325"/>
        <end position="515"/>
    </location>
</feature>
<name>A0AB33T240_9MYCO</name>
<dbReference type="GO" id="GO:0005524">
    <property type="term" value="F:ATP binding"/>
    <property type="evidence" value="ECO:0007669"/>
    <property type="project" value="UniProtKB-UniRule"/>
</dbReference>
<protein>
    <submittedName>
        <fullName evidence="6">Ftsk/SpoIIIE family protein, putative</fullName>
    </submittedName>
</protein>
<keyword evidence="2 3" id="KW-0067">ATP-binding</keyword>
<dbReference type="Proteomes" id="UP000038487">
    <property type="component" value="Unassembled WGS sequence"/>
</dbReference>
<feature type="binding site" evidence="3">
    <location>
        <begin position="344"/>
        <end position="351"/>
    </location>
    <ligand>
        <name>ATP</name>
        <dbReference type="ChEBI" id="CHEBI:30616"/>
    </ligand>
</feature>
<dbReference type="PROSITE" id="PS50901">
    <property type="entry name" value="FTSK"/>
    <property type="match status" value="1"/>
</dbReference>
<evidence type="ECO:0000259" key="5">
    <source>
        <dbReference type="PROSITE" id="PS50901"/>
    </source>
</evidence>
<comment type="caution">
    <text evidence="6">The sequence shown here is derived from an EMBL/GenBank/DDBJ whole genome shotgun (WGS) entry which is preliminary data.</text>
</comment>
<feature type="region of interest" description="Disordered" evidence="4">
    <location>
        <begin position="580"/>
        <end position="651"/>
    </location>
</feature>
<dbReference type="PANTHER" id="PTHR22683:SF41">
    <property type="entry name" value="DNA TRANSLOCASE FTSK"/>
    <property type="match status" value="1"/>
</dbReference>
<dbReference type="AlphaFoldDB" id="A0AB33T240"/>
<feature type="compositionally biased region" description="Low complexity" evidence="4">
    <location>
        <begin position="34"/>
        <end position="54"/>
    </location>
</feature>
<feature type="region of interest" description="Disordered" evidence="4">
    <location>
        <begin position="1"/>
        <end position="54"/>
    </location>
</feature>
<dbReference type="Gene3D" id="3.40.50.300">
    <property type="entry name" value="P-loop containing nucleotide triphosphate hydrolases"/>
    <property type="match status" value="1"/>
</dbReference>
<dbReference type="EMBL" id="CSUW01000001">
    <property type="protein sequence ID" value="CPT03881.1"/>
    <property type="molecule type" value="Genomic_DNA"/>
</dbReference>
<accession>A0AB33T240</accession>
<dbReference type="SUPFAM" id="SSF52540">
    <property type="entry name" value="P-loop containing nucleoside triphosphate hydrolases"/>
    <property type="match status" value="1"/>
</dbReference>
<proteinExistence type="predicted"/>